<dbReference type="Gene3D" id="3.10.580.10">
    <property type="entry name" value="CBS-domain"/>
    <property type="match status" value="3"/>
</dbReference>
<dbReference type="PATRIC" id="fig|1210908.3.peg.1604"/>
<evidence type="ECO:0000313" key="5">
    <source>
        <dbReference type="EMBL" id="EJN59519.1"/>
    </source>
</evidence>
<dbReference type="SUPFAM" id="SSF54631">
    <property type="entry name" value="CBS-domain pair"/>
    <property type="match status" value="2"/>
</dbReference>
<proteinExistence type="predicted"/>
<dbReference type="AlphaFoldDB" id="J3JFS9"/>
<evidence type="ECO:0000259" key="4">
    <source>
        <dbReference type="PROSITE" id="PS51371"/>
    </source>
</evidence>
<evidence type="ECO:0000313" key="6">
    <source>
        <dbReference type="Proteomes" id="UP000007813"/>
    </source>
</evidence>
<feature type="compositionally biased region" description="Basic and acidic residues" evidence="3">
    <location>
        <begin position="373"/>
        <end position="387"/>
    </location>
</feature>
<organism evidence="5 6">
    <name type="scientific">Halogranum salarium B-1</name>
    <dbReference type="NCBI Taxonomy" id="1210908"/>
    <lineage>
        <taxon>Archaea</taxon>
        <taxon>Methanobacteriati</taxon>
        <taxon>Methanobacteriota</taxon>
        <taxon>Stenosarchaea group</taxon>
        <taxon>Halobacteria</taxon>
        <taxon>Halobacteriales</taxon>
        <taxon>Haloferacaceae</taxon>
    </lineage>
</organism>
<dbReference type="InterPro" id="IPR000644">
    <property type="entry name" value="CBS_dom"/>
</dbReference>
<name>J3JFS9_9EURY</name>
<keyword evidence="1" id="KW-0677">Repeat</keyword>
<evidence type="ECO:0000256" key="3">
    <source>
        <dbReference type="SAM" id="MobiDB-lite"/>
    </source>
</evidence>
<dbReference type="RefSeq" id="WP_009366755.1">
    <property type="nucleotide sequence ID" value="NZ_ALJD01000004.1"/>
</dbReference>
<dbReference type="CDD" id="cd17780">
    <property type="entry name" value="CBS_pair_arch1_repeat1"/>
    <property type="match status" value="1"/>
</dbReference>
<reference evidence="5 6" key="1">
    <citation type="journal article" date="2012" name="J. Bacteriol.">
        <title>Draft Genome Sequence of the Extremely Halophilic Archaeon Halogranum salarium B-1T.</title>
        <authorList>
            <person name="Kim K.K."/>
            <person name="Lee K.C."/>
            <person name="Lee J.S."/>
        </authorList>
    </citation>
    <scope>NUCLEOTIDE SEQUENCE [LARGE SCALE GENOMIC DNA]</scope>
    <source>
        <strain evidence="5 6">B-1</strain>
    </source>
</reference>
<dbReference type="InterPro" id="IPR046342">
    <property type="entry name" value="CBS_dom_sf"/>
</dbReference>
<feature type="domain" description="CBS" evidence="4">
    <location>
        <begin position="128"/>
        <end position="184"/>
    </location>
</feature>
<evidence type="ECO:0000256" key="2">
    <source>
        <dbReference type="PROSITE-ProRule" id="PRU00703"/>
    </source>
</evidence>
<protein>
    <submittedName>
        <fullName evidence="5">CBS domain-containing protein</fullName>
    </submittedName>
</protein>
<feature type="region of interest" description="Disordered" evidence="3">
    <location>
        <begin position="373"/>
        <end position="393"/>
    </location>
</feature>
<keyword evidence="2" id="KW-0129">CBS domain</keyword>
<dbReference type="Proteomes" id="UP000007813">
    <property type="component" value="Unassembled WGS sequence"/>
</dbReference>
<comment type="caution">
    <text evidence="5">The sequence shown here is derived from an EMBL/GenBank/DDBJ whole genome shotgun (WGS) entry which is preliminary data.</text>
</comment>
<dbReference type="EMBL" id="ALJD01000004">
    <property type="protein sequence ID" value="EJN59519.1"/>
    <property type="molecule type" value="Genomic_DNA"/>
</dbReference>
<dbReference type="PANTHER" id="PTHR48108">
    <property type="entry name" value="CBS DOMAIN-CONTAINING PROTEIN CBSX2, CHLOROPLASTIC"/>
    <property type="match status" value="1"/>
</dbReference>
<feature type="domain" description="CBS" evidence="4">
    <location>
        <begin position="66"/>
        <end position="122"/>
    </location>
</feature>
<dbReference type="CDD" id="cd04632">
    <property type="entry name" value="CBS_pair_arch1_repeat2"/>
    <property type="match status" value="1"/>
</dbReference>
<gene>
    <name evidence="5" type="ORF">HSB1_16770</name>
</gene>
<dbReference type="eggNOG" id="arCOG00601">
    <property type="taxonomic scope" value="Archaea"/>
</dbReference>
<dbReference type="SMART" id="SM00116">
    <property type="entry name" value="CBS"/>
    <property type="match status" value="4"/>
</dbReference>
<evidence type="ECO:0000256" key="1">
    <source>
        <dbReference type="ARBA" id="ARBA00022737"/>
    </source>
</evidence>
<dbReference type="OrthoDB" id="9280at2157"/>
<dbReference type="InterPro" id="IPR051462">
    <property type="entry name" value="CBS_domain-containing"/>
</dbReference>
<sequence>MNISPLVSRQFRTLDAETPVSKLTGAFEDLTLKAVVITDNGDYEGVVTPRQLLGSHRKPAGKVGSLVYAVPTIGETTDIREAARLMVESQSMVLPVLAGDTLSGVVHANDLLDTVQESLSALDVDDVYTADLCTVAPRDTLGTALNLFRERRITHLPVLDDDALVGIVSVADVVSFITRSVSKSKGGDTGTVSAGRQHGGFGAREGDTDRMLDLPVRDLMTEPVDRITADAGLDTAVERMLDVGCSSLVVVDDDEAPIGIVTKTDVLRSLTWTPKGHRGVQVVGIGLLEHTSYEAVAALVDELVSKDSDLTLLDATIHLQEHDEKLRGTPLVLARMRLFTDKGLLTATGEGYGARHALHEARDVLDRQIRDRKTYAQSKKHPDDATRTHLRGY</sequence>
<dbReference type="PANTHER" id="PTHR48108:SF35">
    <property type="entry name" value="ZINC METALLOPROTEASE MJ0392"/>
    <property type="match status" value="1"/>
</dbReference>
<feature type="domain" description="CBS" evidence="4">
    <location>
        <begin position="220"/>
        <end position="280"/>
    </location>
</feature>
<dbReference type="PROSITE" id="PS51371">
    <property type="entry name" value="CBS"/>
    <property type="match status" value="3"/>
</dbReference>
<dbReference type="Pfam" id="PF00571">
    <property type="entry name" value="CBS"/>
    <property type="match status" value="3"/>
</dbReference>
<accession>J3JFS9</accession>